<keyword evidence="2" id="KW-0489">Methyltransferase</keyword>
<dbReference type="PANTHER" id="PTHR43591">
    <property type="entry name" value="METHYLTRANSFERASE"/>
    <property type="match status" value="1"/>
</dbReference>
<comment type="caution">
    <text evidence="2">The sequence shown here is derived from an EMBL/GenBank/DDBJ whole genome shotgun (WGS) entry which is preliminary data.</text>
</comment>
<dbReference type="Pfam" id="PF08241">
    <property type="entry name" value="Methyltransf_11"/>
    <property type="match status" value="1"/>
</dbReference>
<dbReference type="InterPro" id="IPR029063">
    <property type="entry name" value="SAM-dependent_MTases_sf"/>
</dbReference>
<dbReference type="SUPFAM" id="SSF53335">
    <property type="entry name" value="S-adenosyl-L-methionine-dependent methyltransferases"/>
    <property type="match status" value="1"/>
</dbReference>
<feature type="domain" description="Methyltransferase type 11" evidence="1">
    <location>
        <begin position="48"/>
        <end position="139"/>
    </location>
</feature>
<dbReference type="Proteomes" id="UP001595699">
    <property type="component" value="Unassembled WGS sequence"/>
</dbReference>
<organism evidence="2 3">
    <name type="scientific">Tenggerimyces flavus</name>
    <dbReference type="NCBI Taxonomy" id="1708749"/>
    <lineage>
        <taxon>Bacteria</taxon>
        <taxon>Bacillati</taxon>
        <taxon>Actinomycetota</taxon>
        <taxon>Actinomycetes</taxon>
        <taxon>Propionibacteriales</taxon>
        <taxon>Nocardioidaceae</taxon>
        <taxon>Tenggerimyces</taxon>
    </lineage>
</organism>
<dbReference type="GO" id="GO:0032259">
    <property type="term" value="P:methylation"/>
    <property type="evidence" value="ECO:0007669"/>
    <property type="project" value="UniProtKB-KW"/>
</dbReference>
<name>A0ABV7Y9L1_9ACTN</name>
<sequence length="199" mass="21968">MGKNEENVRKYRVLSPIYDLFARNPLIEKPRQRQFELAAIRPGDRVLVVGVGTGLDLELVPADARVTGIDLSADMLRQAELKVRRDDWTLLRMNAEQLEFDDDSFDVVVMNCILSVVADPTKALSEAARVLAPMGSIWILGKFIETPPSLPRRALSSALVAIGGADLTRSLTRTIGTTPLRTARHERALIADIIQLTPA</sequence>
<dbReference type="Gene3D" id="3.40.50.150">
    <property type="entry name" value="Vaccinia Virus protein VP39"/>
    <property type="match status" value="1"/>
</dbReference>
<dbReference type="EC" id="2.1.1.-" evidence="2"/>
<reference evidence="3" key="1">
    <citation type="journal article" date="2019" name="Int. J. Syst. Evol. Microbiol.">
        <title>The Global Catalogue of Microorganisms (GCM) 10K type strain sequencing project: providing services to taxonomists for standard genome sequencing and annotation.</title>
        <authorList>
            <consortium name="The Broad Institute Genomics Platform"/>
            <consortium name="The Broad Institute Genome Sequencing Center for Infectious Disease"/>
            <person name="Wu L."/>
            <person name="Ma J."/>
        </authorList>
    </citation>
    <scope>NUCLEOTIDE SEQUENCE [LARGE SCALE GENOMIC DNA]</scope>
    <source>
        <strain evidence="3">CGMCC 4.7241</strain>
    </source>
</reference>
<dbReference type="InterPro" id="IPR013216">
    <property type="entry name" value="Methyltransf_11"/>
</dbReference>
<dbReference type="RefSeq" id="WP_205122570.1">
    <property type="nucleotide sequence ID" value="NZ_JAFBCM010000001.1"/>
</dbReference>
<accession>A0ABV7Y9L1</accession>
<evidence type="ECO:0000313" key="3">
    <source>
        <dbReference type="Proteomes" id="UP001595699"/>
    </source>
</evidence>
<gene>
    <name evidence="2" type="ORF">ACFOUW_05995</name>
</gene>
<keyword evidence="2" id="KW-0808">Transferase</keyword>
<keyword evidence="3" id="KW-1185">Reference proteome</keyword>
<evidence type="ECO:0000259" key="1">
    <source>
        <dbReference type="Pfam" id="PF08241"/>
    </source>
</evidence>
<dbReference type="GO" id="GO:0008168">
    <property type="term" value="F:methyltransferase activity"/>
    <property type="evidence" value="ECO:0007669"/>
    <property type="project" value="UniProtKB-KW"/>
</dbReference>
<protein>
    <submittedName>
        <fullName evidence="2">Class I SAM-dependent methyltransferase</fullName>
        <ecNumber evidence="2">2.1.1.-</ecNumber>
    </submittedName>
</protein>
<evidence type="ECO:0000313" key="2">
    <source>
        <dbReference type="EMBL" id="MFC3760380.1"/>
    </source>
</evidence>
<dbReference type="EMBL" id="JBHRZH010000005">
    <property type="protein sequence ID" value="MFC3760380.1"/>
    <property type="molecule type" value="Genomic_DNA"/>
</dbReference>
<proteinExistence type="predicted"/>
<dbReference type="CDD" id="cd02440">
    <property type="entry name" value="AdoMet_MTases"/>
    <property type="match status" value="1"/>
</dbReference>